<evidence type="ECO:0000313" key="1">
    <source>
        <dbReference type="EMBL" id="CAI9913567.1"/>
    </source>
</evidence>
<dbReference type="EMBL" id="CATOUU010000026">
    <property type="protein sequence ID" value="CAI9913567.1"/>
    <property type="molecule type" value="Genomic_DNA"/>
</dbReference>
<protein>
    <submittedName>
        <fullName evidence="2">Hypothetical_protein</fullName>
    </submittedName>
</protein>
<accession>A0AA86N5V9</accession>
<gene>
    <name evidence="1" type="ORF">HINF_LOCUS1212</name>
    <name evidence="2" type="ORF">HINF_LOCUS55052</name>
</gene>
<comment type="caution">
    <text evidence="1">The sequence shown here is derived from an EMBL/GenBank/DDBJ whole genome shotgun (WGS) entry which is preliminary data.</text>
</comment>
<dbReference type="EMBL" id="CAXDID020000289">
    <property type="protein sequence ID" value="CAL6071241.1"/>
    <property type="molecule type" value="Genomic_DNA"/>
</dbReference>
<evidence type="ECO:0000313" key="2">
    <source>
        <dbReference type="EMBL" id="CAL6071241.1"/>
    </source>
</evidence>
<organism evidence="1">
    <name type="scientific">Hexamita inflata</name>
    <dbReference type="NCBI Taxonomy" id="28002"/>
    <lineage>
        <taxon>Eukaryota</taxon>
        <taxon>Metamonada</taxon>
        <taxon>Diplomonadida</taxon>
        <taxon>Hexamitidae</taxon>
        <taxon>Hexamitinae</taxon>
        <taxon>Hexamita</taxon>
    </lineage>
</organism>
<proteinExistence type="predicted"/>
<reference evidence="1" key="1">
    <citation type="submission" date="2023-06" db="EMBL/GenBank/DDBJ databases">
        <authorList>
            <person name="Kurt Z."/>
        </authorList>
    </citation>
    <scope>NUCLEOTIDE SEQUENCE</scope>
</reference>
<dbReference type="AlphaFoldDB" id="A0AA86N5V9"/>
<sequence>MMNAEKYAKQQQLDKLFAKQKIKQIDYQRLKSINRYSKYTTTNIELNKSINKIQKLENTSILFSKYLGNLWSSQVNERQPIYKYEVEDEEQNEFLQNLTGVYTDLSAVKLLRSAEFSDSDTQQLDITDL</sequence>
<keyword evidence="3" id="KW-1185">Reference proteome</keyword>
<reference evidence="2 3" key="2">
    <citation type="submission" date="2024-07" db="EMBL/GenBank/DDBJ databases">
        <authorList>
            <person name="Akdeniz Z."/>
        </authorList>
    </citation>
    <scope>NUCLEOTIDE SEQUENCE [LARGE SCALE GENOMIC DNA]</scope>
</reference>
<name>A0AA86N5V9_9EUKA</name>
<evidence type="ECO:0000313" key="3">
    <source>
        <dbReference type="Proteomes" id="UP001642409"/>
    </source>
</evidence>
<dbReference type="Proteomes" id="UP001642409">
    <property type="component" value="Unassembled WGS sequence"/>
</dbReference>